<evidence type="ECO:0000256" key="2">
    <source>
        <dbReference type="ARBA" id="ARBA00022670"/>
    </source>
</evidence>
<proteinExistence type="inferred from homology"/>
<dbReference type="SUPFAM" id="SSF54001">
    <property type="entry name" value="Cysteine proteinases"/>
    <property type="match status" value="1"/>
</dbReference>
<evidence type="ECO:0000256" key="1">
    <source>
        <dbReference type="ARBA" id="ARBA00010193"/>
    </source>
</evidence>
<comment type="similarity">
    <text evidence="1">Belongs to the peptidase C2 family. PalB/RIM13 subfamily.</text>
</comment>
<feature type="active site" evidence="5">
    <location>
        <position position="378"/>
    </location>
</feature>
<gene>
    <name evidence="7" type="primary">RIM13</name>
    <name evidence="7" type="ORF">C6P46_003805</name>
</gene>
<dbReference type="Gene3D" id="2.60.120.380">
    <property type="match status" value="2"/>
</dbReference>
<dbReference type="AlphaFoldDB" id="A0A9P7B635"/>
<feature type="domain" description="Calpain catalytic" evidence="6">
    <location>
        <begin position="141"/>
        <end position="469"/>
    </location>
</feature>
<dbReference type="InterPro" id="IPR022683">
    <property type="entry name" value="Calpain_III"/>
</dbReference>
<evidence type="ECO:0000313" key="7">
    <source>
        <dbReference type="EMBL" id="KAG0661703.1"/>
    </source>
</evidence>
<dbReference type="InterPro" id="IPR051297">
    <property type="entry name" value="PalB/RIM13"/>
</dbReference>
<evidence type="ECO:0000313" key="8">
    <source>
        <dbReference type="Proteomes" id="UP000777482"/>
    </source>
</evidence>
<sequence length="878" mass="95754">MQQIGRVDLRPVVRYQLPGNTAYTLADQVTPEQWAAKYHDAQAAATRATKLELARDYDAAFRTYLAAAQTYMFLLRHTTDAEIKHRIRTVSGKLVERAEKIKQANKLSKKPVAKNDLSIEEQDAVLASGSLISGHRLARWTSKDTRPAPTSAALPSPPMSPAQLSAGCTWVRAAVVFPQAVVAKDTTRGKDILQDNVSDCSIVTALMVAAEHHARFRSRIHPVFPSPVMMAGTTSASSSMELGDLSVSWLWTFAPLSSLAVLTKPRAAIDDTLPVTPEKLPMCALMKEQDQLWPALLEKAYLTIMGGYDFAGSNSANDLYAMSGWIPENIPLRRRLRSEGTWDRISRGFYMGKCVLTLGTSTDDAGSGSGGLDLIPSHSYAVIGKLQPLLVRIVCINPALNRVPATDVRETGERRQLVLVNPWRSTPPDSAWTSGLREALPSAEDPEVMVIDWEDVPASFAFLNVNWDPASFDYNDRVHLSLPAHKGSDTPETAQKRKHLRHLRLRLEPDATCESDVWLLLARHTANPLEKNEFISLDVALASAISRQDGVVALPPPPASAMTDNLYDLYRFMPEAGASLYDVTIAHEGPSPTFAFTLTALSNCNVRILDGPPPLPYKVEVGGAWTATTAGGNHTCHTFYRNPQYLLKLGAPISPAAEQQRIEVLAETDKETPINVRLLYADGKRVDHFANRDVLAGESTYNYGRASCARDGLSPGRYTLVVSSFQPDHLASFKVAVRSSLPIELAAIPPEGAGMFSRRVDGAWVPGQAGGKSQPLENPRFRLRLAGTADVKIRLQTHERPLELAVSIYASDSSGQPAQLVASSGPYVDHVCGAVLSAPNLPLAASDYIVIPSTARSNEYAAFEMLVYADTKLEVSPL</sequence>
<name>A0A9P7B635_RHOMI</name>
<organism evidence="7 8">
    <name type="scientific">Rhodotorula mucilaginosa</name>
    <name type="common">Yeast</name>
    <name type="synonym">Rhodotorula rubra</name>
    <dbReference type="NCBI Taxonomy" id="5537"/>
    <lineage>
        <taxon>Eukaryota</taxon>
        <taxon>Fungi</taxon>
        <taxon>Dikarya</taxon>
        <taxon>Basidiomycota</taxon>
        <taxon>Pucciniomycotina</taxon>
        <taxon>Microbotryomycetes</taxon>
        <taxon>Sporidiobolales</taxon>
        <taxon>Sporidiobolaceae</taxon>
        <taxon>Rhodotorula</taxon>
    </lineage>
</organism>
<dbReference type="SMART" id="SM00230">
    <property type="entry name" value="CysPc"/>
    <property type="match status" value="1"/>
</dbReference>
<dbReference type="Gene3D" id="1.20.58.80">
    <property type="entry name" value="Phosphotransferase system, lactose/cellobiose-type IIA subunit"/>
    <property type="match status" value="1"/>
</dbReference>
<protein>
    <submittedName>
        <fullName evidence="7">Cysteine protease</fullName>
    </submittedName>
</protein>
<dbReference type="OrthoDB" id="167576at2759"/>
<keyword evidence="4 5" id="KW-0788">Thiol protease</keyword>
<keyword evidence="3 5" id="KW-0378">Hydrolase</keyword>
<dbReference type="InterPro" id="IPR036181">
    <property type="entry name" value="MIT_dom_sf"/>
</dbReference>
<dbReference type="GO" id="GO:0004198">
    <property type="term" value="F:calcium-dependent cysteine-type endopeptidase activity"/>
    <property type="evidence" value="ECO:0007669"/>
    <property type="project" value="InterPro"/>
</dbReference>
<evidence type="ECO:0000256" key="3">
    <source>
        <dbReference type="ARBA" id="ARBA00022801"/>
    </source>
</evidence>
<dbReference type="InterPro" id="IPR001300">
    <property type="entry name" value="Peptidase_C2_calpain_cat"/>
</dbReference>
<dbReference type="Pfam" id="PF00648">
    <property type="entry name" value="Peptidase_C2"/>
    <property type="match status" value="1"/>
</dbReference>
<keyword evidence="2 5" id="KW-0645">Protease</keyword>
<keyword evidence="8" id="KW-1185">Reference proteome</keyword>
<dbReference type="InterPro" id="IPR022682">
    <property type="entry name" value="Calpain_domain_III"/>
</dbReference>
<dbReference type="SUPFAM" id="SSF116846">
    <property type="entry name" value="MIT domain"/>
    <property type="match status" value="1"/>
</dbReference>
<evidence type="ECO:0000256" key="4">
    <source>
        <dbReference type="ARBA" id="ARBA00022807"/>
    </source>
</evidence>
<dbReference type="SUPFAM" id="SSF49758">
    <property type="entry name" value="Calpain large subunit, middle domain (domain III)"/>
    <property type="match status" value="2"/>
</dbReference>
<dbReference type="Pfam" id="PF01067">
    <property type="entry name" value="Calpain_III"/>
    <property type="match status" value="1"/>
</dbReference>
<dbReference type="PANTHER" id="PTHR46143">
    <property type="entry name" value="CALPAIN-7"/>
    <property type="match status" value="1"/>
</dbReference>
<dbReference type="GO" id="GO:0006508">
    <property type="term" value="P:proteolysis"/>
    <property type="evidence" value="ECO:0007669"/>
    <property type="project" value="UniProtKB-KW"/>
</dbReference>
<dbReference type="Proteomes" id="UP000777482">
    <property type="component" value="Unassembled WGS sequence"/>
</dbReference>
<accession>A0A9P7B635</accession>
<evidence type="ECO:0000259" key="6">
    <source>
        <dbReference type="PROSITE" id="PS50203"/>
    </source>
</evidence>
<dbReference type="InterPro" id="IPR038765">
    <property type="entry name" value="Papain-like_cys_pep_sf"/>
</dbReference>
<reference evidence="7 8" key="1">
    <citation type="submission" date="2020-11" db="EMBL/GenBank/DDBJ databases">
        <title>Kefir isolates.</title>
        <authorList>
            <person name="Marcisauskas S."/>
            <person name="Kim Y."/>
            <person name="Blasche S."/>
        </authorList>
    </citation>
    <scope>NUCLEOTIDE SEQUENCE [LARGE SCALE GENOMIC DNA]</scope>
    <source>
        <strain evidence="7 8">KR</strain>
    </source>
</reference>
<dbReference type="PROSITE" id="PS50203">
    <property type="entry name" value="CALPAIN_CAT"/>
    <property type="match status" value="1"/>
</dbReference>
<dbReference type="PANTHER" id="PTHR46143:SF1">
    <property type="entry name" value="CALPAIN-7"/>
    <property type="match status" value="1"/>
</dbReference>
<evidence type="ECO:0000256" key="5">
    <source>
        <dbReference type="PROSITE-ProRule" id="PRU00239"/>
    </source>
</evidence>
<dbReference type="InterPro" id="IPR036213">
    <property type="entry name" value="Calpain_III_sf"/>
</dbReference>
<comment type="caution">
    <text evidence="7">The sequence shown here is derived from an EMBL/GenBank/DDBJ whole genome shotgun (WGS) entry which is preliminary data.</text>
</comment>
<dbReference type="SMART" id="SM00720">
    <property type="entry name" value="calpain_III"/>
    <property type="match status" value="2"/>
</dbReference>
<feature type="active site" evidence="5">
    <location>
        <position position="200"/>
    </location>
</feature>
<dbReference type="EMBL" id="PUHQ01000032">
    <property type="protein sequence ID" value="KAG0661703.1"/>
    <property type="molecule type" value="Genomic_DNA"/>
</dbReference>
<feature type="active site" evidence="5">
    <location>
        <position position="421"/>
    </location>
</feature>